<dbReference type="Gene3D" id="3.50.40.10">
    <property type="entry name" value="Phenylalanyl-trna Synthetase, Chain B, domain 3"/>
    <property type="match status" value="1"/>
</dbReference>
<dbReference type="PANTHER" id="PTHR39209">
    <property type="match status" value="1"/>
</dbReference>
<dbReference type="RefSeq" id="WP_086298847.1">
    <property type="nucleotide sequence ID" value="NZ_JBDKBP010000017.1"/>
</dbReference>
<sequence>MIDQEFWALFPEAQINCLVVKNINNVADAAHETFFTDLLKSSKEQAKRYLTTDTFSENQVIQEWRSAFQQFKTKKGVRASIEALLKRVNQDREFSPINPLVDIYNSISLKYGVPLGGEDLDTIVGDLHLGVAKGGESFFPLGADTDSPALEKEVIYYDEKGAICRCLNWREAQRTMLTEETTNAVLFIESINETQRARANEAIKELSQLVQEYFKVAGNDYVLSKESPEIILQGRASCL</sequence>
<proteinExistence type="predicted"/>
<dbReference type="SUPFAM" id="SSF56037">
    <property type="entry name" value="PheT/TilS domain"/>
    <property type="match status" value="1"/>
</dbReference>
<keyword evidence="3" id="KW-1185">Reference proteome</keyword>
<dbReference type="PANTHER" id="PTHR39209:SF2">
    <property type="entry name" value="CYTOPLASMIC PROTEIN"/>
    <property type="match status" value="1"/>
</dbReference>
<comment type="caution">
    <text evidence="2">The sequence shown here is derived from an EMBL/GenBank/DDBJ whole genome shotgun (WGS) entry which is preliminary data.</text>
</comment>
<evidence type="ECO:0000259" key="1">
    <source>
        <dbReference type="SMART" id="SM00873"/>
    </source>
</evidence>
<name>A0ABV3MAG6_9ENTE</name>
<accession>A0ABV3MAG6</accession>
<reference evidence="2 3" key="1">
    <citation type="submission" date="2024-05" db="EMBL/GenBank/DDBJ databases">
        <title>Human gut microbiome strain richness.</title>
        <authorList>
            <person name="Chen-Liaw A."/>
        </authorList>
    </citation>
    <scope>NUCLEOTIDE SEQUENCE [LARGE SCALE GENOMIC DNA]</scope>
    <source>
        <strain evidence="2 3">J1100102st1_G3_J1100102_180507</strain>
    </source>
</reference>
<dbReference type="Proteomes" id="UP001554047">
    <property type="component" value="Unassembled WGS sequence"/>
</dbReference>
<evidence type="ECO:0000313" key="2">
    <source>
        <dbReference type="EMBL" id="MEW3465430.1"/>
    </source>
</evidence>
<protein>
    <submittedName>
        <fullName evidence="2">B3/4 domain-containing protein</fullName>
    </submittedName>
</protein>
<gene>
    <name evidence="2" type="ORF">AB1I55_04815</name>
</gene>
<dbReference type="InterPro" id="IPR020825">
    <property type="entry name" value="Phe-tRNA_synthase-like_B3/B4"/>
</dbReference>
<evidence type="ECO:0000313" key="3">
    <source>
        <dbReference type="Proteomes" id="UP001554047"/>
    </source>
</evidence>
<organism evidence="2 3">
    <name type="scientific">Enterococcus entomosocium</name>
    <dbReference type="NCBI Taxonomy" id="3034352"/>
    <lineage>
        <taxon>Bacteria</taxon>
        <taxon>Bacillati</taxon>
        <taxon>Bacillota</taxon>
        <taxon>Bacilli</taxon>
        <taxon>Lactobacillales</taxon>
        <taxon>Enterococcaceae</taxon>
        <taxon>Enterococcus</taxon>
    </lineage>
</organism>
<dbReference type="InterPro" id="IPR005146">
    <property type="entry name" value="B3/B4_tRNA-bd"/>
</dbReference>
<dbReference type="SMART" id="SM00873">
    <property type="entry name" value="B3_4"/>
    <property type="match status" value="1"/>
</dbReference>
<feature type="domain" description="B3/B4 tRNA-binding" evidence="1">
    <location>
        <begin position="62"/>
        <end position="215"/>
    </location>
</feature>
<dbReference type="Pfam" id="PF03483">
    <property type="entry name" value="B3_4"/>
    <property type="match status" value="1"/>
</dbReference>
<dbReference type="EMBL" id="JBFDTB010000005">
    <property type="protein sequence ID" value="MEW3465430.1"/>
    <property type="molecule type" value="Genomic_DNA"/>
</dbReference>